<name>A0AAD3CIM6_9STRA</name>
<gene>
    <name evidence="2" type="ORF">CTEN210_02818</name>
</gene>
<keyword evidence="3" id="KW-1185">Reference proteome</keyword>
<proteinExistence type="predicted"/>
<sequence length="279" mass="31386">MQGSTSNTGGAPNELPRGSRNTINDYDEEETSSTSSQENDGHVMPMLGSPSATLQVLNESDIQSKSDHLYEVCKDKTWDTFEQFLSDETISKADKKIIFQKCYSLGCRMPIVKGAPITLVQNIIDCLEEVFFGESGYSMLEAALLNSSDELAKRFPAYKYTTVSYDVVELLVSIGGADLVKMRCLYERGRRSLFQTYLGWNGQCPRIINLLLQVCRLDLLELQDKDGVGILEFTNRTQRDIIIDYLQGLDQSPRVQKYIESLTNAGVTPKVFFSMVDNY</sequence>
<comment type="caution">
    <text evidence="2">The sequence shown here is derived from an EMBL/GenBank/DDBJ whole genome shotgun (WGS) entry which is preliminary data.</text>
</comment>
<organism evidence="2 3">
    <name type="scientific">Chaetoceros tenuissimus</name>
    <dbReference type="NCBI Taxonomy" id="426638"/>
    <lineage>
        <taxon>Eukaryota</taxon>
        <taxon>Sar</taxon>
        <taxon>Stramenopiles</taxon>
        <taxon>Ochrophyta</taxon>
        <taxon>Bacillariophyta</taxon>
        <taxon>Coscinodiscophyceae</taxon>
        <taxon>Chaetocerotophycidae</taxon>
        <taxon>Chaetocerotales</taxon>
        <taxon>Chaetocerotaceae</taxon>
        <taxon>Chaetoceros</taxon>
    </lineage>
</organism>
<evidence type="ECO:0000256" key="1">
    <source>
        <dbReference type="SAM" id="MobiDB-lite"/>
    </source>
</evidence>
<accession>A0AAD3CIM6</accession>
<protein>
    <submittedName>
        <fullName evidence="2">Uncharacterized protein</fullName>
    </submittedName>
</protein>
<evidence type="ECO:0000313" key="3">
    <source>
        <dbReference type="Proteomes" id="UP001054902"/>
    </source>
</evidence>
<dbReference type="EMBL" id="BLLK01000022">
    <property type="protein sequence ID" value="GFH46344.1"/>
    <property type="molecule type" value="Genomic_DNA"/>
</dbReference>
<dbReference type="AlphaFoldDB" id="A0AAD3CIM6"/>
<reference evidence="2 3" key="1">
    <citation type="journal article" date="2021" name="Sci. Rep.">
        <title>The genome of the diatom Chaetoceros tenuissimus carries an ancient integrated fragment of an extant virus.</title>
        <authorList>
            <person name="Hongo Y."/>
            <person name="Kimura K."/>
            <person name="Takaki Y."/>
            <person name="Yoshida Y."/>
            <person name="Baba S."/>
            <person name="Kobayashi G."/>
            <person name="Nagasaki K."/>
            <person name="Hano T."/>
            <person name="Tomaru Y."/>
        </authorList>
    </citation>
    <scope>NUCLEOTIDE SEQUENCE [LARGE SCALE GENOMIC DNA]</scope>
    <source>
        <strain evidence="2 3">NIES-3715</strain>
    </source>
</reference>
<evidence type="ECO:0000313" key="2">
    <source>
        <dbReference type="EMBL" id="GFH46344.1"/>
    </source>
</evidence>
<feature type="compositionally biased region" description="Polar residues" evidence="1">
    <location>
        <begin position="1"/>
        <end position="10"/>
    </location>
</feature>
<feature type="region of interest" description="Disordered" evidence="1">
    <location>
        <begin position="1"/>
        <end position="48"/>
    </location>
</feature>
<dbReference type="Proteomes" id="UP001054902">
    <property type="component" value="Unassembled WGS sequence"/>
</dbReference>